<evidence type="ECO:0000256" key="17">
    <source>
        <dbReference type="ARBA" id="ARBA00023303"/>
    </source>
</evidence>
<dbReference type="GO" id="GO:0060307">
    <property type="term" value="P:regulation of ventricular cardiac muscle cell membrane repolarization"/>
    <property type="evidence" value="ECO:0007669"/>
    <property type="project" value="Ensembl"/>
</dbReference>
<keyword evidence="12" id="KW-0630">Potassium</keyword>
<feature type="transmembrane region" description="Helical" evidence="20">
    <location>
        <begin position="42"/>
        <end position="64"/>
    </location>
</feature>
<sequence length="126" mass="14627">MEIPSNNTALTSLLSKLLQDYMTQTHSPAPSPIAKTNDHLEVVYVLLLLGFFGFFTFGILLSYIRSKKLEHSHDPYNMYIDTDIWHKKDKENIQAKMRESYKLCYVFENQLAVEQPNKQIPEAMLS</sequence>
<evidence type="ECO:0000313" key="22">
    <source>
        <dbReference type="Proteomes" id="UP000694392"/>
    </source>
</evidence>
<dbReference type="GO" id="GO:0002070">
    <property type="term" value="P:epithelial cell maturation"/>
    <property type="evidence" value="ECO:0007669"/>
    <property type="project" value="Ensembl"/>
</dbReference>
<evidence type="ECO:0000256" key="3">
    <source>
        <dbReference type="ARBA" id="ARBA00004285"/>
    </source>
</evidence>
<dbReference type="InterPro" id="IPR000369">
    <property type="entry name" value="K_chnl_KCNE"/>
</dbReference>
<dbReference type="PRINTS" id="PR00168">
    <property type="entry name" value="KCNECHANNEL"/>
</dbReference>
<evidence type="ECO:0000256" key="5">
    <source>
        <dbReference type="ARBA" id="ARBA00022448"/>
    </source>
</evidence>
<dbReference type="PANTHER" id="PTHR15282">
    <property type="entry name" value="POTASSIUM VOLTAGE-GATED CHANNEL SUBFAMILY E MEMBER 1, 3"/>
    <property type="match status" value="1"/>
</dbReference>
<evidence type="ECO:0000256" key="20">
    <source>
        <dbReference type="SAM" id="Phobius"/>
    </source>
</evidence>
<evidence type="ECO:0000256" key="14">
    <source>
        <dbReference type="ARBA" id="ARBA00023065"/>
    </source>
</evidence>
<evidence type="ECO:0000256" key="19">
    <source>
        <dbReference type="ARBA" id="ARBA00045479"/>
    </source>
</evidence>
<evidence type="ECO:0000256" key="2">
    <source>
        <dbReference type="ARBA" id="ARBA00004251"/>
    </source>
</evidence>
<protein>
    <recommendedName>
        <fullName evidence="18">Potassium voltage-gated channel subfamily E member 1</fullName>
    </recommendedName>
</protein>
<dbReference type="GeneTree" id="ENSGT00940000154497"/>
<evidence type="ECO:0000256" key="12">
    <source>
        <dbReference type="ARBA" id="ARBA00022958"/>
    </source>
</evidence>
<dbReference type="AlphaFoldDB" id="A0A8D0HPR1"/>
<keyword evidence="13 20" id="KW-1133">Transmembrane helix</keyword>
<reference evidence="21" key="2">
    <citation type="submission" date="2025-09" db="UniProtKB">
        <authorList>
            <consortium name="Ensembl"/>
        </authorList>
    </citation>
    <scope>IDENTIFICATION</scope>
</reference>
<comment type="similarity">
    <text evidence="4">Belongs to the potassium channel KCNE family.</text>
</comment>
<keyword evidence="16" id="KW-0325">Glycoprotein</keyword>
<evidence type="ECO:0000256" key="6">
    <source>
        <dbReference type="ARBA" id="ARBA00022475"/>
    </source>
</evidence>
<evidence type="ECO:0000256" key="11">
    <source>
        <dbReference type="ARBA" id="ARBA00022882"/>
    </source>
</evidence>
<dbReference type="GO" id="GO:0031433">
    <property type="term" value="F:telethonin binding"/>
    <property type="evidence" value="ECO:0007669"/>
    <property type="project" value="Ensembl"/>
</dbReference>
<comment type="function">
    <text evidence="19">Ancillary protein that functions as a regulatory subunit of the voltage-gated potassium (Kv) channel complex composed of pore-forming and potassium-conducting alpha subunits and of regulatory beta subunits. KCNE1 beta subunit modulates the gating kinetics and enhances stability of the channel complex. Alters the gating of the delayed rectifier Kv channel containing KCNB1 alpha subunit. Associates with KCNQ1/KVLQT1 alpha subunit to form the slowly activating delayed rectifier cardiac potassium (IKs) channel responsible for ventricular muscle action potential repolarization. The outward current reaches its steady state only after 50 seconds. Assembly with KCNH2/HERG alpha subunit Kv channel may regulate the rapidly activating component of the delayed rectifying potassium current (IKr) in heart.</text>
</comment>
<dbReference type="GO" id="GO:0009986">
    <property type="term" value="C:cell surface"/>
    <property type="evidence" value="ECO:0007669"/>
    <property type="project" value="Ensembl"/>
</dbReference>
<dbReference type="GO" id="GO:0071320">
    <property type="term" value="P:cellular response to cAMP"/>
    <property type="evidence" value="ECO:0007669"/>
    <property type="project" value="Ensembl"/>
</dbReference>
<comment type="subcellular location">
    <subcellularLocation>
        <location evidence="1">Apical cell membrane</location>
    </subcellularLocation>
    <subcellularLocation>
        <location evidence="2">Cell membrane</location>
        <topology evidence="2">Single-pass type I membrane protein</topology>
    </subcellularLocation>
    <subcellularLocation>
        <location evidence="3">Membrane raft</location>
    </subcellularLocation>
</comment>
<keyword evidence="8" id="KW-0597">Phosphoprotein</keyword>
<dbReference type="GO" id="GO:0033363">
    <property type="term" value="P:secretory granule organization"/>
    <property type="evidence" value="ECO:0007669"/>
    <property type="project" value="Ensembl"/>
</dbReference>
<dbReference type="GO" id="GO:0016324">
    <property type="term" value="C:apical plasma membrane"/>
    <property type="evidence" value="ECO:0007669"/>
    <property type="project" value="UniProtKB-SubCell"/>
</dbReference>
<keyword evidence="5" id="KW-0813">Transport</keyword>
<dbReference type="GO" id="GO:0086091">
    <property type="term" value="P:regulation of heart rate by cardiac conduction"/>
    <property type="evidence" value="ECO:0007669"/>
    <property type="project" value="Ensembl"/>
</dbReference>
<evidence type="ECO:0000256" key="9">
    <source>
        <dbReference type="ARBA" id="ARBA00022692"/>
    </source>
</evidence>
<dbReference type="GO" id="GO:0005251">
    <property type="term" value="F:delayed rectifier potassium channel activity"/>
    <property type="evidence" value="ECO:0007669"/>
    <property type="project" value="Ensembl"/>
</dbReference>
<dbReference type="Proteomes" id="UP000694392">
    <property type="component" value="Unplaced"/>
</dbReference>
<dbReference type="GO" id="GO:1901381">
    <property type="term" value="P:positive regulation of potassium ion transmembrane transport"/>
    <property type="evidence" value="ECO:0007669"/>
    <property type="project" value="Ensembl"/>
</dbReference>
<dbReference type="GO" id="GO:1902282">
    <property type="term" value="F:voltage-gated potassium channel activity involved in ventricular cardiac muscle cell action potential repolarization"/>
    <property type="evidence" value="ECO:0007669"/>
    <property type="project" value="Ensembl"/>
</dbReference>
<reference evidence="21" key="1">
    <citation type="submission" date="2025-08" db="UniProtKB">
        <authorList>
            <consortium name="Ensembl"/>
        </authorList>
    </citation>
    <scope>IDENTIFICATION</scope>
</reference>
<dbReference type="OMA" id="ESCRACY"/>
<evidence type="ECO:0000256" key="4">
    <source>
        <dbReference type="ARBA" id="ARBA00005688"/>
    </source>
</evidence>
<evidence type="ECO:0000313" key="21">
    <source>
        <dbReference type="Ensembl" id="ENSSPUP00000025051.1"/>
    </source>
</evidence>
<dbReference type="GO" id="GO:0015459">
    <property type="term" value="F:potassium channel regulator activity"/>
    <property type="evidence" value="ECO:0007669"/>
    <property type="project" value="Ensembl"/>
</dbReference>
<keyword evidence="9 20" id="KW-0812">Transmembrane</keyword>
<evidence type="ECO:0000256" key="7">
    <source>
        <dbReference type="ARBA" id="ARBA00022538"/>
    </source>
</evidence>
<dbReference type="PANTHER" id="PTHR15282:SF10">
    <property type="entry name" value="POTASSIUM VOLTAGE-GATED CHANNEL SUBFAMILY E MEMBER 1"/>
    <property type="match status" value="1"/>
</dbReference>
<dbReference type="GO" id="GO:0021750">
    <property type="term" value="P:vestibular nucleus development"/>
    <property type="evidence" value="ECO:0007669"/>
    <property type="project" value="Ensembl"/>
</dbReference>
<evidence type="ECO:0000256" key="13">
    <source>
        <dbReference type="ARBA" id="ARBA00022989"/>
    </source>
</evidence>
<keyword evidence="22" id="KW-1185">Reference proteome</keyword>
<keyword evidence="11" id="KW-0851">Voltage-gated channel</keyword>
<keyword evidence="15 20" id="KW-0472">Membrane</keyword>
<evidence type="ECO:0000256" key="1">
    <source>
        <dbReference type="ARBA" id="ARBA00004221"/>
    </source>
</evidence>
<keyword evidence="10" id="KW-0631">Potassium channel</keyword>
<dbReference type="Pfam" id="PF02060">
    <property type="entry name" value="ISK_Channel"/>
    <property type="match status" value="1"/>
</dbReference>
<keyword evidence="7" id="KW-0633">Potassium transport</keyword>
<proteinExistence type="inferred from homology"/>
<keyword evidence="14" id="KW-0406">Ion transport</keyword>
<evidence type="ECO:0000256" key="10">
    <source>
        <dbReference type="ARBA" id="ARBA00022826"/>
    </source>
</evidence>
<dbReference type="Ensembl" id="ENSSPUT00000026738.1">
    <property type="protein sequence ID" value="ENSSPUP00000025051.1"/>
    <property type="gene ID" value="ENSSPUG00000019201.1"/>
</dbReference>
<dbReference type="PRINTS" id="PR01604">
    <property type="entry name" value="KCNE1CHANNEL"/>
</dbReference>
<gene>
    <name evidence="21" type="primary">KCNE1</name>
</gene>
<dbReference type="InterPro" id="IPR005424">
    <property type="entry name" value="KCNE1"/>
</dbReference>
<dbReference type="GO" id="GO:0044325">
    <property type="term" value="F:transmembrane transporter binding"/>
    <property type="evidence" value="ECO:0007669"/>
    <property type="project" value="TreeGrafter"/>
</dbReference>
<name>A0A8D0HPR1_SPHPU</name>
<dbReference type="GO" id="GO:0097623">
    <property type="term" value="P:potassium ion export across plasma membrane"/>
    <property type="evidence" value="ECO:0007669"/>
    <property type="project" value="Ensembl"/>
</dbReference>
<evidence type="ECO:0000256" key="8">
    <source>
        <dbReference type="ARBA" id="ARBA00022553"/>
    </source>
</evidence>
<evidence type="ECO:0000256" key="16">
    <source>
        <dbReference type="ARBA" id="ARBA00023180"/>
    </source>
</evidence>
<accession>A0A8D0HPR1</accession>
<organism evidence="21 22">
    <name type="scientific">Sphenodon punctatus</name>
    <name type="common">Tuatara</name>
    <name type="synonym">Hatteria punctata</name>
    <dbReference type="NCBI Taxonomy" id="8508"/>
    <lineage>
        <taxon>Eukaryota</taxon>
        <taxon>Metazoa</taxon>
        <taxon>Chordata</taxon>
        <taxon>Craniata</taxon>
        <taxon>Vertebrata</taxon>
        <taxon>Euteleostomi</taxon>
        <taxon>Lepidosauria</taxon>
        <taxon>Sphenodontia</taxon>
        <taxon>Sphenodontidae</taxon>
        <taxon>Sphenodon</taxon>
    </lineage>
</organism>
<keyword evidence="6" id="KW-1003">Cell membrane</keyword>
<evidence type="ECO:0000256" key="15">
    <source>
        <dbReference type="ARBA" id="ARBA00023136"/>
    </source>
</evidence>
<evidence type="ECO:0000256" key="18">
    <source>
        <dbReference type="ARBA" id="ARBA00035196"/>
    </source>
</evidence>
<dbReference type="GO" id="GO:0008076">
    <property type="term" value="C:voltage-gated potassium channel complex"/>
    <property type="evidence" value="ECO:0007669"/>
    <property type="project" value="Ensembl"/>
</dbReference>
<keyword evidence="17" id="KW-0407">Ion channel</keyword>
<dbReference type="GO" id="GO:0045121">
    <property type="term" value="C:membrane raft"/>
    <property type="evidence" value="ECO:0007669"/>
    <property type="project" value="UniProtKB-SubCell"/>
</dbReference>